<dbReference type="InterPro" id="IPR041607">
    <property type="entry name" value="HU-HIG"/>
</dbReference>
<dbReference type="STRING" id="28134.SAMN05444288_2091"/>
<dbReference type="Pfam" id="PF18291">
    <property type="entry name" value="HU-HIG"/>
    <property type="match status" value="1"/>
</dbReference>
<dbReference type="InterPro" id="IPR010992">
    <property type="entry name" value="IHF-like_DNA-bd_dom_sf"/>
</dbReference>
<dbReference type="HOGENOM" id="CLU_078159_1_0_10"/>
<keyword evidence="4" id="KW-1185">Reference proteome</keyword>
<sequence>MAVPYKLLKTGGKLPHNKDLRAVLDVYETVGIKLLGDRIVKATSLTMGDLVGALEAIRYELVEQLMLGNRVHLPGLGYFSLSVKGELYEDPNTHKFRLRNPYVRTVNFRPEKELLRALSGTRFENVTHRYEPHRTPTPQDVDAALARLFAEADYIFVGDLQAELHLSRPVAYRLARRLEAEGKLENVGSRYRKMFVRGGKETSQVT</sequence>
<organism evidence="3 4">
    <name type="scientific">Hoylesella oralis ATCC 33269</name>
    <dbReference type="NCBI Taxonomy" id="873533"/>
    <lineage>
        <taxon>Bacteria</taxon>
        <taxon>Pseudomonadati</taxon>
        <taxon>Bacteroidota</taxon>
        <taxon>Bacteroidia</taxon>
        <taxon>Bacteroidales</taxon>
        <taxon>Prevotellaceae</taxon>
        <taxon>Hoylesella</taxon>
    </lineage>
</organism>
<feature type="domain" description="HU" evidence="2">
    <location>
        <begin position="1"/>
        <end position="125"/>
    </location>
</feature>
<evidence type="ECO:0000256" key="1">
    <source>
        <dbReference type="ARBA" id="ARBA00023125"/>
    </source>
</evidence>
<protein>
    <submittedName>
        <fullName evidence="3">DNA-binding protein</fullName>
    </submittedName>
</protein>
<gene>
    <name evidence="3" type="ORF">HMPREF0663_11514</name>
</gene>
<evidence type="ECO:0000259" key="2">
    <source>
        <dbReference type="Pfam" id="PF18291"/>
    </source>
</evidence>
<accession>E7RQR3</accession>
<dbReference type="Gene3D" id="4.10.520.10">
    <property type="entry name" value="IHF-like DNA-binding proteins"/>
    <property type="match status" value="1"/>
</dbReference>
<dbReference type="RefSeq" id="WP_004369658.1">
    <property type="nucleotide sequence ID" value="NZ_GL833119.1"/>
</dbReference>
<dbReference type="AlphaFoldDB" id="E7RQR3"/>
<dbReference type="eggNOG" id="COG0776">
    <property type="taxonomic scope" value="Bacteria"/>
</dbReference>
<comment type="caution">
    <text evidence="3">The sequence shown here is derived from an EMBL/GenBank/DDBJ whole genome shotgun (WGS) entry which is preliminary data.</text>
</comment>
<evidence type="ECO:0000313" key="3">
    <source>
        <dbReference type="EMBL" id="EFZ36601.1"/>
    </source>
</evidence>
<evidence type="ECO:0000313" key="4">
    <source>
        <dbReference type="Proteomes" id="UP000005580"/>
    </source>
</evidence>
<dbReference type="Proteomes" id="UP000005580">
    <property type="component" value="Unassembled WGS sequence"/>
</dbReference>
<dbReference type="SUPFAM" id="SSF47729">
    <property type="entry name" value="IHF-like DNA-binding proteins"/>
    <property type="match status" value="1"/>
</dbReference>
<keyword evidence="1 3" id="KW-0238">DNA-binding</keyword>
<proteinExistence type="predicted"/>
<reference evidence="3" key="1">
    <citation type="submission" date="2011-01" db="EMBL/GenBank/DDBJ databases">
        <authorList>
            <person name="Muzny D."/>
            <person name="Qin X."/>
            <person name="Buhay C."/>
            <person name="Dugan-Rocha S."/>
            <person name="Ding Y."/>
            <person name="Chen G."/>
            <person name="Hawes A."/>
            <person name="Holder M."/>
            <person name="Jhangiani S."/>
            <person name="Johnson A."/>
            <person name="Khan Z."/>
            <person name="Li Z."/>
            <person name="Liu W."/>
            <person name="Liu X."/>
            <person name="Perez L."/>
            <person name="Shen H."/>
            <person name="Wang Q."/>
            <person name="Watt J."/>
            <person name="Xi L."/>
            <person name="Xin Y."/>
            <person name="Zhou J."/>
            <person name="Deng J."/>
            <person name="Jiang H."/>
            <person name="Liu Y."/>
            <person name="Qu J."/>
            <person name="Song X.-Z."/>
            <person name="Zhang L."/>
            <person name="Villasana D."/>
            <person name="Johnson A."/>
            <person name="Liu J."/>
            <person name="Liyanage D."/>
            <person name="Lorensuhewa L."/>
            <person name="Robinson T."/>
            <person name="Song A."/>
            <person name="Song B.-B."/>
            <person name="Dinh H."/>
            <person name="Thornton R."/>
            <person name="Coyle M."/>
            <person name="Francisco L."/>
            <person name="Jackson L."/>
            <person name="Javaid M."/>
            <person name="Korchina V."/>
            <person name="Kovar C."/>
            <person name="Mata R."/>
            <person name="Mathew T."/>
            <person name="Ngo R."/>
            <person name="Nguyen L."/>
            <person name="Nguyen N."/>
            <person name="Okwuonu G."/>
            <person name="Ongeri F."/>
            <person name="Pham C."/>
            <person name="Simmons D."/>
            <person name="Wilczek-Boney K."/>
            <person name="Hale W."/>
            <person name="Jakkamsetti A."/>
            <person name="Pham P."/>
            <person name="Ruth R."/>
            <person name="San Lucas F."/>
            <person name="Warren J."/>
            <person name="Zhang J."/>
            <person name="Zhao Z."/>
            <person name="Zhou C."/>
            <person name="Zhu D."/>
            <person name="Lee S."/>
            <person name="Bess C."/>
            <person name="Blankenburg K."/>
            <person name="Forbes L."/>
            <person name="Fu Q."/>
            <person name="Gubbala S."/>
            <person name="Hirani K."/>
            <person name="Jayaseelan J.C."/>
            <person name="Lara F."/>
            <person name="Munidasa M."/>
            <person name="Palculict T."/>
            <person name="Patil S."/>
            <person name="Pu L.-L."/>
            <person name="Saada N."/>
            <person name="Tang L."/>
            <person name="Weissenberger G."/>
            <person name="Zhu Y."/>
            <person name="Hemphill L."/>
            <person name="Shang Y."/>
            <person name="Youmans B."/>
            <person name="Ayvaz T."/>
            <person name="Ross M."/>
            <person name="Santibanez J."/>
            <person name="Aqrawi P."/>
            <person name="Gross S."/>
            <person name="Joshi V."/>
            <person name="Fowler G."/>
            <person name="Nazareth L."/>
            <person name="Reid J."/>
            <person name="Worley K."/>
            <person name="Petrosino J."/>
            <person name="Highlander S."/>
            <person name="Gibbs R."/>
        </authorList>
    </citation>
    <scope>NUCLEOTIDE SEQUENCE [LARGE SCALE GENOMIC DNA]</scope>
    <source>
        <strain evidence="3">ATCC 33269</strain>
    </source>
</reference>
<dbReference type="EMBL" id="AEPE02000005">
    <property type="protein sequence ID" value="EFZ36601.1"/>
    <property type="molecule type" value="Genomic_DNA"/>
</dbReference>
<dbReference type="GO" id="GO:0003677">
    <property type="term" value="F:DNA binding"/>
    <property type="evidence" value="ECO:0007669"/>
    <property type="project" value="UniProtKB-KW"/>
</dbReference>
<name>E7RQR3_9BACT</name>